<dbReference type="Proteomes" id="UP000534783">
    <property type="component" value="Unassembled WGS sequence"/>
</dbReference>
<dbReference type="AlphaFoldDB" id="A0A7X6DS65"/>
<reference evidence="1 2" key="1">
    <citation type="journal article" date="2020" name="Nature">
        <title>Bacterial chemolithoautotrophy via manganese oxidation.</title>
        <authorList>
            <person name="Yu H."/>
            <person name="Leadbetter J.R."/>
        </authorList>
    </citation>
    <scope>NUCLEOTIDE SEQUENCE [LARGE SCALE GENOMIC DNA]</scope>
    <source>
        <strain evidence="1 2">Mn-1</strain>
    </source>
</reference>
<sequence>MMLQSIGFGWFILAAFLFSNLVWFWDTAITPPPRTMRKKRAPRSAKLMIKKVTRRPALPMARLHQLSARKPVAQPIP</sequence>
<name>A0A7X6DS65_9BACT</name>
<comment type="caution">
    <text evidence="1">The sequence shown here is derived from an EMBL/GenBank/DDBJ whole genome shotgun (WGS) entry which is preliminary data.</text>
</comment>
<evidence type="ECO:0000313" key="2">
    <source>
        <dbReference type="Proteomes" id="UP000534783"/>
    </source>
</evidence>
<protein>
    <submittedName>
        <fullName evidence="1">Uncharacterized protein</fullName>
    </submittedName>
</protein>
<accession>A0A7X6DS65</accession>
<organism evidence="1 2">
    <name type="scientific">Candidatus Manganitrophus noduliformans</name>
    <dbReference type="NCBI Taxonomy" id="2606439"/>
    <lineage>
        <taxon>Bacteria</taxon>
        <taxon>Pseudomonadati</taxon>
        <taxon>Nitrospirota</taxon>
        <taxon>Nitrospiria</taxon>
        <taxon>Candidatus Troglogloeales</taxon>
        <taxon>Candidatus Manganitrophaceae</taxon>
        <taxon>Candidatus Manganitrophus</taxon>
    </lineage>
</organism>
<dbReference type="EMBL" id="VTOW01000003">
    <property type="protein sequence ID" value="NKE72184.1"/>
    <property type="molecule type" value="Genomic_DNA"/>
</dbReference>
<proteinExistence type="predicted"/>
<dbReference type="RefSeq" id="WP_168061618.1">
    <property type="nucleotide sequence ID" value="NZ_VTOW01000003.1"/>
</dbReference>
<evidence type="ECO:0000313" key="1">
    <source>
        <dbReference type="EMBL" id="NKE72184.1"/>
    </source>
</evidence>
<gene>
    <name evidence="1" type="ORF">MNODULE_15655</name>
</gene>
<keyword evidence="2" id="KW-1185">Reference proteome</keyword>